<dbReference type="InterPro" id="IPR004813">
    <property type="entry name" value="OPT"/>
</dbReference>
<protein>
    <submittedName>
        <fullName evidence="10">OPT oligopeptide transporter protein-domain-containing protein</fullName>
    </submittedName>
</protein>
<dbReference type="Proteomes" id="UP000673691">
    <property type="component" value="Unassembled WGS sequence"/>
</dbReference>
<evidence type="ECO:0000256" key="3">
    <source>
        <dbReference type="ARBA" id="ARBA00022448"/>
    </source>
</evidence>
<dbReference type="GO" id="GO:0015031">
    <property type="term" value="P:protein transport"/>
    <property type="evidence" value="ECO:0007669"/>
    <property type="project" value="UniProtKB-KW"/>
</dbReference>
<keyword evidence="5" id="KW-0571">Peptide transport</keyword>
<keyword evidence="8 9" id="KW-0472">Membrane</keyword>
<dbReference type="InterPro" id="IPR004648">
    <property type="entry name" value="Oligpept_transpt"/>
</dbReference>
<keyword evidence="3" id="KW-0813">Transport</keyword>
<comment type="subcellular location">
    <subcellularLocation>
        <location evidence="1">Membrane</location>
        <topology evidence="1">Multi-pass membrane protein</topology>
    </subcellularLocation>
</comment>
<feature type="transmembrane region" description="Helical" evidence="9">
    <location>
        <begin position="129"/>
        <end position="146"/>
    </location>
</feature>
<evidence type="ECO:0000256" key="4">
    <source>
        <dbReference type="ARBA" id="ARBA00022692"/>
    </source>
</evidence>
<feature type="transmembrane region" description="Helical" evidence="9">
    <location>
        <begin position="12"/>
        <end position="36"/>
    </location>
</feature>
<dbReference type="EMBL" id="JAEFCI010004461">
    <property type="protein sequence ID" value="KAG5460937.1"/>
    <property type="molecule type" value="Genomic_DNA"/>
</dbReference>
<feature type="transmembrane region" description="Helical" evidence="9">
    <location>
        <begin position="56"/>
        <end position="75"/>
    </location>
</feature>
<evidence type="ECO:0000256" key="2">
    <source>
        <dbReference type="ARBA" id="ARBA00008807"/>
    </source>
</evidence>
<dbReference type="AlphaFoldDB" id="A0A8H7ZXF4"/>
<feature type="transmembrane region" description="Helical" evidence="9">
    <location>
        <begin position="82"/>
        <end position="100"/>
    </location>
</feature>
<evidence type="ECO:0000256" key="5">
    <source>
        <dbReference type="ARBA" id="ARBA00022856"/>
    </source>
</evidence>
<comment type="caution">
    <text evidence="10">The sequence shown here is derived from an EMBL/GenBank/DDBJ whole genome shotgun (WGS) entry which is preliminary data.</text>
</comment>
<keyword evidence="6" id="KW-0653">Protein transport</keyword>
<keyword evidence="4 9" id="KW-0812">Transmembrane</keyword>
<dbReference type="Pfam" id="PF03169">
    <property type="entry name" value="OPT"/>
    <property type="match status" value="1"/>
</dbReference>
<evidence type="ECO:0000256" key="1">
    <source>
        <dbReference type="ARBA" id="ARBA00004141"/>
    </source>
</evidence>
<evidence type="ECO:0000256" key="7">
    <source>
        <dbReference type="ARBA" id="ARBA00022989"/>
    </source>
</evidence>
<comment type="similarity">
    <text evidence="2">Belongs to the oligopeptide OPT transporter family.</text>
</comment>
<sequence>MWGPARQIPPRQMLITQFYGTVIGALVQTYVCISMVESDSWLSVLGDPNAGWSANTYKVFANAGAIWGAVGPARFFGGPYAVLYYAFVAGFALPFLPWLANRARPSRLWQYVNIPMLSLPFTTPGFPQNFYLSGFVIAFIFQYYVFRRQYDWYAKYNYVLASAFDAGMAVAVAVGSQLLEACPAPKWAGNPAAVASDYYCVEWGAWAAPSGGK</sequence>
<evidence type="ECO:0000256" key="9">
    <source>
        <dbReference type="SAM" id="Phobius"/>
    </source>
</evidence>
<dbReference type="OrthoDB" id="2144380at2759"/>
<evidence type="ECO:0000256" key="6">
    <source>
        <dbReference type="ARBA" id="ARBA00022927"/>
    </source>
</evidence>
<dbReference type="GO" id="GO:0016020">
    <property type="term" value="C:membrane"/>
    <property type="evidence" value="ECO:0007669"/>
    <property type="project" value="UniProtKB-SubCell"/>
</dbReference>
<gene>
    <name evidence="10" type="ORF">BJ554DRAFT_6958</name>
</gene>
<accession>A0A8H7ZXF4</accession>
<evidence type="ECO:0000313" key="10">
    <source>
        <dbReference type="EMBL" id="KAG5460937.1"/>
    </source>
</evidence>
<evidence type="ECO:0000256" key="8">
    <source>
        <dbReference type="ARBA" id="ARBA00023136"/>
    </source>
</evidence>
<organism evidence="10 11">
    <name type="scientific">Olpidium bornovanus</name>
    <dbReference type="NCBI Taxonomy" id="278681"/>
    <lineage>
        <taxon>Eukaryota</taxon>
        <taxon>Fungi</taxon>
        <taxon>Fungi incertae sedis</taxon>
        <taxon>Olpidiomycota</taxon>
        <taxon>Olpidiomycotina</taxon>
        <taxon>Olpidiomycetes</taxon>
        <taxon>Olpidiales</taxon>
        <taxon>Olpidiaceae</taxon>
        <taxon>Olpidium</taxon>
    </lineage>
</organism>
<proteinExistence type="inferred from homology"/>
<keyword evidence="7 9" id="KW-1133">Transmembrane helix</keyword>
<evidence type="ECO:0000313" key="11">
    <source>
        <dbReference type="Proteomes" id="UP000673691"/>
    </source>
</evidence>
<dbReference type="PANTHER" id="PTHR22601">
    <property type="entry name" value="ISP4 LIKE PROTEIN"/>
    <property type="match status" value="1"/>
</dbReference>
<reference evidence="10 11" key="1">
    <citation type="journal article" name="Sci. Rep.">
        <title>Genome-scale phylogenetic analyses confirm Olpidium as the closest living zoosporic fungus to the non-flagellated, terrestrial fungi.</title>
        <authorList>
            <person name="Chang Y."/>
            <person name="Rochon D."/>
            <person name="Sekimoto S."/>
            <person name="Wang Y."/>
            <person name="Chovatia M."/>
            <person name="Sandor L."/>
            <person name="Salamov A."/>
            <person name="Grigoriev I.V."/>
            <person name="Stajich J.E."/>
            <person name="Spatafora J.W."/>
        </authorList>
    </citation>
    <scope>NUCLEOTIDE SEQUENCE [LARGE SCALE GENOMIC DNA]</scope>
    <source>
        <strain evidence="10">S191</strain>
    </source>
</reference>
<name>A0A8H7ZXF4_9FUNG</name>
<dbReference type="GO" id="GO:0035673">
    <property type="term" value="F:oligopeptide transmembrane transporter activity"/>
    <property type="evidence" value="ECO:0007669"/>
    <property type="project" value="InterPro"/>
</dbReference>
<keyword evidence="11" id="KW-1185">Reference proteome</keyword>